<evidence type="ECO:0000313" key="2">
    <source>
        <dbReference type="Proteomes" id="UP000030671"/>
    </source>
</evidence>
<organism evidence="1 2">
    <name type="scientific">Heterobasidion irregulare (strain TC 32-1)</name>
    <dbReference type="NCBI Taxonomy" id="747525"/>
    <lineage>
        <taxon>Eukaryota</taxon>
        <taxon>Fungi</taxon>
        <taxon>Dikarya</taxon>
        <taxon>Basidiomycota</taxon>
        <taxon>Agaricomycotina</taxon>
        <taxon>Agaricomycetes</taxon>
        <taxon>Russulales</taxon>
        <taxon>Bondarzewiaceae</taxon>
        <taxon>Heterobasidion</taxon>
        <taxon>Heterobasidion annosum species complex</taxon>
    </lineage>
</organism>
<dbReference type="AlphaFoldDB" id="W4JSX4"/>
<dbReference type="RefSeq" id="XP_009552413.1">
    <property type="nucleotide sequence ID" value="XM_009554118.1"/>
</dbReference>
<evidence type="ECO:0000313" key="1">
    <source>
        <dbReference type="EMBL" id="ETW76205.1"/>
    </source>
</evidence>
<dbReference type="HOGENOM" id="CLU_2622324_0_0_1"/>
<name>W4JSX4_HETIT</name>
<proteinExistence type="predicted"/>
<dbReference type="Proteomes" id="UP000030671">
    <property type="component" value="Unassembled WGS sequence"/>
</dbReference>
<accession>W4JSX4</accession>
<reference evidence="1 2" key="1">
    <citation type="journal article" date="2012" name="New Phytol.">
        <title>Insight into trade-off between wood decay and parasitism from the genome of a fungal forest pathogen.</title>
        <authorList>
            <person name="Olson A."/>
            <person name="Aerts A."/>
            <person name="Asiegbu F."/>
            <person name="Belbahri L."/>
            <person name="Bouzid O."/>
            <person name="Broberg A."/>
            <person name="Canback B."/>
            <person name="Coutinho P.M."/>
            <person name="Cullen D."/>
            <person name="Dalman K."/>
            <person name="Deflorio G."/>
            <person name="van Diepen L.T."/>
            <person name="Dunand C."/>
            <person name="Duplessis S."/>
            <person name="Durling M."/>
            <person name="Gonthier P."/>
            <person name="Grimwood J."/>
            <person name="Fossdal C.G."/>
            <person name="Hansson D."/>
            <person name="Henrissat B."/>
            <person name="Hietala A."/>
            <person name="Himmelstrand K."/>
            <person name="Hoffmeister D."/>
            <person name="Hogberg N."/>
            <person name="James T.Y."/>
            <person name="Karlsson M."/>
            <person name="Kohler A."/>
            <person name="Kues U."/>
            <person name="Lee Y.H."/>
            <person name="Lin Y.C."/>
            <person name="Lind M."/>
            <person name="Lindquist E."/>
            <person name="Lombard V."/>
            <person name="Lucas S."/>
            <person name="Lunden K."/>
            <person name="Morin E."/>
            <person name="Murat C."/>
            <person name="Park J."/>
            <person name="Raffaello T."/>
            <person name="Rouze P."/>
            <person name="Salamov A."/>
            <person name="Schmutz J."/>
            <person name="Solheim H."/>
            <person name="Stahlberg J."/>
            <person name="Velez H."/>
            <person name="de Vries R.P."/>
            <person name="Wiebenga A."/>
            <person name="Woodward S."/>
            <person name="Yakovlev I."/>
            <person name="Garbelotto M."/>
            <person name="Martin F."/>
            <person name="Grigoriev I.V."/>
            <person name="Stenlid J."/>
        </authorList>
    </citation>
    <scope>NUCLEOTIDE SEQUENCE [LARGE SCALE GENOMIC DNA]</scope>
    <source>
        <strain evidence="1 2">TC 32-1</strain>
    </source>
</reference>
<dbReference type="EMBL" id="KI925465">
    <property type="protein sequence ID" value="ETW76205.1"/>
    <property type="molecule type" value="Genomic_DNA"/>
</dbReference>
<dbReference type="InParanoid" id="W4JSX4"/>
<gene>
    <name evidence="1" type="ORF">HETIRDRAFT_162960</name>
</gene>
<dbReference type="GeneID" id="20667813"/>
<keyword evidence="2" id="KW-1185">Reference proteome</keyword>
<dbReference type="KEGG" id="hir:HETIRDRAFT_162960"/>
<protein>
    <submittedName>
        <fullName evidence="1">Uncharacterized protein</fullName>
    </submittedName>
</protein>
<sequence>MASAVRTVDLLEYLAPFEVLEKPRFVSILTFADEVEMFWVMLVSVAFDIALRSSSSRIRQTYMVHRQNSLSHSELLAC</sequence>